<evidence type="ECO:0000313" key="2">
    <source>
        <dbReference type="Proteomes" id="UP000001514"/>
    </source>
</evidence>
<dbReference type="KEGG" id="smo:SELMODRAFT_418204"/>
<dbReference type="HOGENOM" id="CLU_2268468_0_0_1"/>
<accession>D8S503</accession>
<dbReference type="AlphaFoldDB" id="D8S503"/>
<proteinExistence type="predicted"/>
<gene>
    <name evidence="1" type="ORF">SELMODRAFT_418204</name>
</gene>
<sequence>MVGWPPGTGVGGPGFNPRPVQIHFPTWYRSYGWMACGRHGLAGRDVVGMDWQVGMCGVFSLGGSVGTVVGMDWQVGMCGVFSLGGSVGTKLNMVSELWLDGLW</sequence>
<dbReference type="InParanoid" id="D8S503"/>
<keyword evidence="2" id="KW-1185">Reference proteome</keyword>
<evidence type="ECO:0000313" key="1">
    <source>
        <dbReference type="EMBL" id="EFJ20365.1"/>
    </source>
</evidence>
<dbReference type="EMBL" id="GL377602">
    <property type="protein sequence ID" value="EFJ20365.1"/>
    <property type="molecule type" value="Genomic_DNA"/>
</dbReference>
<organism evidence="2">
    <name type="scientific">Selaginella moellendorffii</name>
    <name type="common">Spikemoss</name>
    <dbReference type="NCBI Taxonomy" id="88036"/>
    <lineage>
        <taxon>Eukaryota</taxon>
        <taxon>Viridiplantae</taxon>
        <taxon>Streptophyta</taxon>
        <taxon>Embryophyta</taxon>
        <taxon>Tracheophyta</taxon>
        <taxon>Lycopodiopsida</taxon>
        <taxon>Selaginellales</taxon>
        <taxon>Selaginellaceae</taxon>
        <taxon>Selaginella</taxon>
    </lineage>
</organism>
<reference evidence="1 2" key="1">
    <citation type="journal article" date="2011" name="Science">
        <title>The Selaginella genome identifies genetic changes associated with the evolution of vascular plants.</title>
        <authorList>
            <person name="Banks J.A."/>
            <person name="Nishiyama T."/>
            <person name="Hasebe M."/>
            <person name="Bowman J.L."/>
            <person name="Gribskov M."/>
            <person name="dePamphilis C."/>
            <person name="Albert V.A."/>
            <person name="Aono N."/>
            <person name="Aoyama T."/>
            <person name="Ambrose B.A."/>
            <person name="Ashton N.W."/>
            <person name="Axtell M.J."/>
            <person name="Barker E."/>
            <person name="Barker M.S."/>
            <person name="Bennetzen J.L."/>
            <person name="Bonawitz N.D."/>
            <person name="Chapple C."/>
            <person name="Cheng C."/>
            <person name="Correa L.G."/>
            <person name="Dacre M."/>
            <person name="DeBarry J."/>
            <person name="Dreyer I."/>
            <person name="Elias M."/>
            <person name="Engstrom E.M."/>
            <person name="Estelle M."/>
            <person name="Feng L."/>
            <person name="Finet C."/>
            <person name="Floyd S.K."/>
            <person name="Frommer W.B."/>
            <person name="Fujita T."/>
            <person name="Gramzow L."/>
            <person name="Gutensohn M."/>
            <person name="Harholt J."/>
            <person name="Hattori M."/>
            <person name="Heyl A."/>
            <person name="Hirai T."/>
            <person name="Hiwatashi Y."/>
            <person name="Ishikawa M."/>
            <person name="Iwata M."/>
            <person name="Karol K.G."/>
            <person name="Koehler B."/>
            <person name="Kolukisaoglu U."/>
            <person name="Kubo M."/>
            <person name="Kurata T."/>
            <person name="Lalonde S."/>
            <person name="Li K."/>
            <person name="Li Y."/>
            <person name="Litt A."/>
            <person name="Lyons E."/>
            <person name="Manning G."/>
            <person name="Maruyama T."/>
            <person name="Michael T.P."/>
            <person name="Mikami K."/>
            <person name="Miyazaki S."/>
            <person name="Morinaga S."/>
            <person name="Murata T."/>
            <person name="Mueller-Roeber B."/>
            <person name="Nelson D.R."/>
            <person name="Obara M."/>
            <person name="Oguri Y."/>
            <person name="Olmstead R.G."/>
            <person name="Onodera N."/>
            <person name="Petersen B.L."/>
            <person name="Pils B."/>
            <person name="Prigge M."/>
            <person name="Rensing S.A."/>
            <person name="Riano-Pachon D.M."/>
            <person name="Roberts A.W."/>
            <person name="Sato Y."/>
            <person name="Scheller H.V."/>
            <person name="Schulz B."/>
            <person name="Schulz C."/>
            <person name="Shakirov E.V."/>
            <person name="Shibagaki N."/>
            <person name="Shinohara N."/>
            <person name="Shippen D.E."/>
            <person name="Soerensen I."/>
            <person name="Sotooka R."/>
            <person name="Sugimoto N."/>
            <person name="Sugita M."/>
            <person name="Sumikawa N."/>
            <person name="Tanurdzic M."/>
            <person name="Theissen G."/>
            <person name="Ulvskov P."/>
            <person name="Wakazuki S."/>
            <person name="Weng J.K."/>
            <person name="Willats W.W."/>
            <person name="Wipf D."/>
            <person name="Wolf P.G."/>
            <person name="Yang L."/>
            <person name="Zimmer A.D."/>
            <person name="Zhu Q."/>
            <person name="Mitros T."/>
            <person name="Hellsten U."/>
            <person name="Loque D."/>
            <person name="Otillar R."/>
            <person name="Salamov A."/>
            <person name="Schmutz J."/>
            <person name="Shapiro H."/>
            <person name="Lindquist E."/>
            <person name="Lucas S."/>
            <person name="Rokhsar D."/>
            <person name="Grigoriev I.V."/>
        </authorList>
    </citation>
    <scope>NUCLEOTIDE SEQUENCE [LARGE SCALE GENOMIC DNA]</scope>
</reference>
<dbReference type="Proteomes" id="UP000001514">
    <property type="component" value="Unassembled WGS sequence"/>
</dbReference>
<dbReference type="Gramene" id="EFJ20365">
    <property type="protein sequence ID" value="EFJ20365"/>
    <property type="gene ID" value="SELMODRAFT_418204"/>
</dbReference>
<protein>
    <submittedName>
        <fullName evidence="1">Uncharacterized protein</fullName>
    </submittedName>
</protein>
<name>D8S503_SELML</name>